<evidence type="ECO:0000313" key="4">
    <source>
        <dbReference type="EMBL" id="GBM97833.1"/>
    </source>
</evidence>
<evidence type="ECO:0000313" key="5">
    <source>
        <dbReference type="EMBL" id="GBM97848.1"/>
    </source>
</evidence>
<proteinExistence type="predicted"/>
<evidence type="ECO:0000313" key="3">
    <source>
        <dbReference type="EMBL" id="GBM97829.1"/>
    </source>
</evidence>
<keyword evidence="6" id="KW-1185">Reference proteome</keyword>
<sequence length="91" mass="9897">MGSSVELLPPKHPGQLKNDHCNSSDTEFGVLTAQPLPKEVHIVIGVGELSPLHFCTYDQKREPIHLSGGFLSTYSWYPLVGDLMGSAEFSG</sequence>
<protein>
    <submittedName>
        <fullName evidence="4">Uncharacterized protein</fullName>
    </submittedName>
</protein>
<gene>
    <name evidence="2" type="ORF">AVEN_224063_1</name>
    <name evidence="3" type="ORF">AVEN_228534_1</name>
    <name evidence="4" type="ORF">AVEN_243167_1</name>
    <name evidence="5" type="ORF">AVEN_270844_1</name>
</gene>
<dbReference type="EMBL" id="BGPR01193449">
    <property type="protein sequence ID" value="GBM97826.1"/>
    <property type="molecule type" value="Genomic_DNA"/>
</dbReference>
<accession>A0A4Y2K545</accession>
<dbReference type="EMBL" id="BGPR01193453">
    <property type="protein sequence ID" value="GBM97833.1"/>
    <property type="molecule type" value="Genomic_DNA"/>
</dbReference>
<evidence type="ECO:0000313" key="2">
    <source>
        <dbReference type="EMBL" id="GBM97826.1"/>
    </source>
</evidence>
<comment type="caution">
    <text evidence="4">The sequence shown here is derived from an EMBL/GenBank/DDBJ whole genome shotgun (WGS) entry which is preliminary data.</text>
</comment>
<dbReference type="EMBL" id="BGPR01193451">
    <property type="protein sequence ID" value="GBM97829.1"/>
    <property type="molecule type" value="Genomic_DNA"/>
</dbReference>
<organism evidence="4 6">
    <name type="scientific">Araneus ventricosus</name>
    <name type="common">Orbweaver spider</name>
    <name type="synonym">Epeira ventricosa</name>
    <dbReference type="NCBI Taxonomy" id="182803"/>
    <lineage>
        <taxon>Eukaryota</taxon>
        <taxon>Metazoa</taxon>
        <taxon>Ecdysozoa</taxon>
        <taxon>Arthropoda</taxon>
        <taxon>Chelicerata</taxon>
        <taxon>Arachnida</taxon>
        <taxon>Araneae</taxon>
        <taxon>Araneomorphae</taxon>
        <taxon>Entelegynae</taxon>
        <taxon>Araneoidea</taxon>
        <taxon>Araneidae</taxon>
        <taxon>Araneus</taxon>
    </lineage>
</organism>
<dbReference type="EMBL" id="BGPR01193458">
    <property type="protein sequence ID" value="GBM97848.1"/>
    <property type="molecule type" value="Genomic_DNA"/>
</dbReference>
<evidence type="ECO:0000313" key="6">
    <source>
        <dbReference type="Proteomes" id="UP000499080"/>
    </source>
</evidence>
<dbReference type="Proteomes" id="UP000499080">
    <property type="component" value="Unassembled WGS sequence"/>
</dbReference>
<reference evidence="4 6" key="1">
    <citation type="journal article" date="2019" name="Sci. Rep.">
        <title>Orb-weaving spider Araneus ventricosus genome elucidates the spidroin gene catalogue.</title>
        <authorList>
            <person name="Kono N."/>
            <person name="Nakamura H."/>
            <person name="Ohtoshi R."/>
            <person name="Moran D.A.P."/>
            <person name="Shinohara A."/>
            <person name="Yoshida Y."/>
            <person name="Fujiwara M."/>
            <person name="Mori M."/>
            <person name="Tomita M."/>
            <person name="Arakawa K."/>
        </authorList>
    </citation>
    <scope>NUCLEOTIDE SEQUENCE [LARGE SCALE GENOMIC DNA]</scope>
</reference>
<feature type="region of interest" description="Disordered" evidence="1">
    <location>
        <begin position="1"/>
        <end position="20"/>
    </location>
</feature>
<name>A0A4Y2K545_ARAVE</name>
<evidence type="ECO:0000256" key="1">
    <source>
        <dbReference type="SAM" id="MobiDB-lite"/>
    </source>
</evidence>
<dbReference type="AlphaFoldDB" id="A0A4Y2K545"/>